<sequence length="471" mass="55062">MVKIPGDISWPIVGNIIYCLKSPVELFRYVRLVFKKYGPIYQMHAINCQTVGIVDPKLVEIILSSPRYNEKYIPYNFLKPWLNEGLLVSNGKKWFHRRKLLTPAFHFNILKRFTMTFTEKTQIFLQLLEKQVSEERVNIIPLITSTTLEIMCETAMGTLMQDDMKSVANKYWKAIEIIGLSVFNRLRNPLIHSNIIYQLTNNAKTQNKALADVHFFTTRIIQERRNFLKYNNINTFGDSKDYGKKGNVAMLDLLLQNQKIGNIDDAGVKEEVDTFMFEGHDTTAQAIIYLLMLIANETTAQNKIYEEMKYIFGDSQRTPTMEDLLNMKYLECCIKESLRLYPSVPIIMRYLKEETTLGDYVLPSNTHVHIPIYDLHRREDIYPEPESFIPERFLLENIAKRHPYAYIPFSAGSRNCIGQKFAMLEMKTLVSSLLRRFRLEAVTKPSDLMFRTDIILRTEGNPIYVKFHKRE</sequence>
<evidence type="ECO:0008006" key="13">
    <source>
        <dbReference type="Google" id="ProtNLM"/>
    </source>
</evidence>
<reference evidence="11" key="1">
    <citation type="submission" date="2021-12" db="EMBL/GenBank/DDBJ databases">
        <authorList>
            <person name="Martin H S."/>
        </authorList>
    </citation>
    <scope>NUCLEOTIDE SEQUENCE</scope>
</reference>
<dbReference type="CDD" id="cd20628">
    <property type="entry name" value="CYP4"/>
    <property type="match status" value="1"/>
</dbReference>
<dbReference type="GO" id="GO:0020037">
    <property type="term" value="F:heme binding"/>
    <property type="evidence" value="ECO:0007669"/>
    <property type="project" value="InterPro"/>
</dbReference>
<dbReference type="PRINTS" id="PR00463">
    <property type="entry name" value="EP450I"/>
</dbReference>
<dbReference type="InterPro" id="IPR036396">
    <property type="entry name" value="Cyt_P450_sf"/>
</dbReference>
<dbReference type="Proteomes" id="UP000838878">
    <property type="component" value="Chromosome 1"/>
</dbReference>
<accession>A0A8J9V1J5</accession>
<dbReference type="AlphaFoldDB" id="A0A8J9V1J5"/>
<dbReference type="PROSITE" id="PS00086">
    <property type="entry name" value="CYTOCHROME_P450"/>
    <property type="match status" value="1"/>
</dbReference>
<evidence type="ECO:0000256" key="3">
    <source>
        <dbReference type="ARBA" id="ARBA00010617"/>
    </source>
</evidence>
<proteinExistence type="inferred from homology"/>
<dbReference type="InterPro" id="IPR017972">
    <property type="entry name" value="Cyt_P450_CS"/>
</dbReference>
<dbReference type="SUPFAM" id="SSF48264">
    <property type="entry name" value="Cytochrome P450"/>
    <property type="match status" value="1"/>
</dbReference>
<evidence type="ECO:0000256" key="5">
    <source>
        <dbReference type="ARBA" id="ARBA00022723"/>
    </source>
</evidence>
<dbReference type="GO" id="GO:0016705">
    <property type="term" value="F:oxidoreductase activity, acting on paired donors, with incorporation or reduction of molecular oxygen"/>
    <property type="evidence" value="ECO:0007669"/>
    <property type="project" value="InterPro"/>
</dbReference>
<feature type="non-terminal residue" evidence="11">
    <location>
        <position position="471"/>
    </location>
</feature>
<dbReference type="GO" id="GO:0005506">
    <property type="term" value="F:iron ion binding"/>
    <property type="evidence" value="ECO:0007669"/>
    <property type="project" value="InterPro"/>
</dbReference>
<keyword evidence="12" id="KW-1185">Reference proteome</keyword>
<evidence type="ECO:0000256" key="6">
    <source>
        <dbReference type="ARBA" id="ARBA00023002"/>
    </source>
</evidence>
<feature type="binding site" description="axial binding residue" evidence="9">
    <location>
        <position position="416"/>
    </location>
    <ligand>
        <name>heme</name>
        <dbReference type="ChEBI" id="CHEBI:30413"/>
    </ligand>
    <ligandPart>
        <name>Fe</name>
        <dbReference type="ChEBI" id="CHEBI:18248"/>
    </ligandPart>
</feature>
<keyword evidence="8 10" id="KW-0503">Monooxygenase</keyword>
<organism evidence="11 12">
    <name type="scientific">Brenthis ino</name>
    <name type="common">lesser marbled fritillary</name>
    <dbReference type="NCBI Taxonomy" id="405034"/>
    <lineage>
        <taxon>Eukaryota</taxon>
        <taxon>Metazoa</taxon>
        <taxon>Ecdysozoa</taxon>
        <taxon>Arthropoda</taxon>
        <taxon>Hexapoda</taxon>
        <taxon>Insecta</taxon>
        <taxon>Pterygota</taxon>
        <taxon>Neoptera</taxon>
        <taxon>Endopterygota</taxon>
        <taxon>Lepidoptera</taxon>
        <taxon>Glossata</taxon>
        <taxon>Ditrysia</taxon>
        <taxon>Papilionoidea</taxon>
        <taxon>Nymphalidae</taxon>
        <taxon>Heliconiinae</taxon>
        <taxon>Argynnini</taxon>
        <taxon>Brenthis</taxon>
    </lineage>
</organism>
<protein>
    <recommendedName>
        <fullName evidence="13">Cytochrome P450</fullName>
    </recommendedName>
</protein>
<dbReference type="EMBL" id="OV170221">
    <property type="protein sequence ID" value="CAH0714223.1"/>
    <property type="molecule type" value="Genomic_DNA"/>
</dbReference>
<keyword evidence="5 9" id="KW-0479">Metal-binding</keyword>
<evidence type="ECO:0000256" key="8">
    <source>
        <dbReference type="ARBA" id="ARBA00023033"/>
    </source>
</evidence>
<evidence type="ECO:0000256" key="7">
    <source>
        <dbReference type="ARBA" id="ARBA00023004"/>
    </source>
</evidence>
<dbReference type="PANTHER" id="PTHR24291">
    <property type="entry name" value="CYTOCHROME P450 FAMILY 4"/>
    <property type="match status" value="1"/>
</dbReference>
<evidence type="ECO:0000256" key="4">
    <source>
        <dbReference type="ARBA" id="ARBA00022617"/>
    </source>
</evidence>
<keyword evidence="4 9" id="KW-0349">Heme</keyword>
<comment type="similarity">
    <text evidence="3 10">Belongs to the cytochrome P450 family.</text>
</comment>
<evidence type="ECO:0000256" key="10">
    <source>
        <dbReference type="RuleBase" id="RU000461"/>
    </source>
</evidence>
<comment type="cofactor">
    <cofactor evidence="1 9">
        <name>heme</name>
        <dbReference type="ChEBI" id="CHEBI:30413"/>
    </cofactor>
</comment>
<dbReference type="InterPro" id="IPR050196">
    <property type="entry name" value="Cytochrome_P450_Monoox"/>
</dbReference>
<dbReference type="Gene3D" id="1.10.630.10">
    <property type="entry name" value="Cytochrome P450"/>
    <property type="match status" value="1"/>
</dbReference>
<evidence type="ECO:0000313" key="12">
    <source>
        <dbReference type="Proteomes" id="UP000838878"/>
    </source>
</evidence>
<evidence type="ECO:0000256" key="1">
    <source>
        <dbReference type="ARBA" id="ARBA00001971"/>
    </source>
</evidence>
<gene>
    <name evidence="11" type="ORF">BINO364_LOCUS1299</name>
</gene>
<keyword evidence="6 10" id="KW-0560">Oxidoreductase</keyword>
<dbReference type="PRINTS" id="PR00385">
    <property type="entry name" value="P450"/>
</dbReference>
<dbReference type="InterPro" id="IPR001128">
    <property type="entry name" value="Cyt_P450"/>
</dbReference>
<name>A0A8J9V1J5_9NEOP</name>
<dbReference type="PANTHER" id="PTHR24291:SF105">
    <property type="entry name" value="CYTOCHROME P450 4P1-RELATED"/>
    <property type="match status" value="1"/>
</dbReference>
<dbReference type="InterPro" id="IPR002401">
    <property type="entry name" value="Cyt_P450_E_grp-I"/>
</dbReference>
<comment type="function">
    <text evidence="2">May be involved in the metabolism of insect hormones and in the breakdown of synthetic insecticides.</text>
</comment>
<evidence type="ECO:0000256" key="2">
    <source>
        <dbReference type="ARBA" id="ARBA00003690"/>
    </source>
</evidence>
<evidence type="ECO:0000313" key="11">
    <source>
        <dbReference type="EMBL" id="CAH0714223.1"/>
    </source>
</evidence>
<keyword evidence="7 9" id="KW-0408">Iron</keyword>
<dbReference type="Pfam" id="PF00067">
    <property type="entry name" value="p450"/>
    <property type="match status" value="1"/>
</dbReference>
<dbReference type="OrthoDB" id="1470350at2759"/>
<evidence type="ECO:0000256" key="9">
    <source>
        <dbReference type="PIRSR" id="PIRSR602401-1"/>
    </source>
</evidence>
<dbReference type="GO" id="GO:0004497">
    <property type="term" value="F:monooxygenase activity"/>
    <property type="evidence" value="ECO:0007669"/>
    <property type="project" value="UniProtKB-KW"/>
</dbReference>